<proteinExistence type="inferred from homology"/>
<dbReference type="InterPro" id="IPR036390">
    <property type="entry name" value="WH_DNA-bd_sf"/>
</dbReference>
<dbReference type="InterPro" id="IPR036388">
    <property type="entry name" value="WH-like_DNA-bd_sf"/>
</dbReference>
<evidence type="ECO:0000256" key="4">
    <source>
        <dbReference type="ARBA" id="ARBA00023163"/>
    </source>
</evidence>
<dbReference type="FunFam" id="1.10.10.10:FF:000045">
    <property type="entry name" value="ROK family transcriptional regulator"/>
    <property type="match status" value="1"/>
</dbReference>
<dbReference type="GO" id="GO:0003677">
    <property type="term" value="F:DNA binding"/>
    <property type="evidence" value="ECO:0007669"/>
    <property type="project" value="UniProtKB-KW"/>
</dbReference>
<keyword evidence="2" id="KW-0805">Transcription regulation</keyword>
<comment type="similarity">
    <text evidence="1">Belongs to the ROK (NagC/XylR) family.</text>
</comment>
<dbReference type="Gene3D" id="3.30.420.40">
    <property type="match status" value="2"/>
</dbReference>
<dbReference type="GO" id="GO:0006351">
    <property type="term" value="P:DNA-templated transcription"/>
    <property type="evidence" value="ECO:0007669"/>
    <property type="project" value="TreeGrafter"/>
</dbReference>
<name>A0AAV5N176_9GAMM</name>
<gene>
    <name evidence="6" type="primary">mlc</name>
    <name evidence="6" type="ORF">SOASR030_07800</name>
</gene>
<dbReference type="SUPFAM" id="SSF53067">
    <property type="entry name" value="Actin-like ATPase domain"/>
    <property type="match status" value="1"/>
</dbReference>
<evidence type="ECO:0000256" key="3">
    <source>
        <dbReference type="ARBA" id="ARBA00023125"/>
    </source>
</evidence>
<dbReference type="SUPFAM" id="SSF46785">
    <property type="entry name" value="Winged helix' DNA-binding domain"/>
    <property type="match status" value="1"/>
</dbReference>
<evidence type="ECO:0000256" key="5">
    <source>
        <dbReference type="ARBA" id="ARBA00023277"/>
    </source>
</evidence>
<evidence type="ECO:0000313" key="6">
    <source>
        <dbReference type="EMBL" id="GKX54668.1"/>
    </source>
</evidence>
<keyword evidence="3" id="KW-0238">DNA-binding</keyword>
<evidence type="ECO:0000313" key="7">
    <source>
        <dbReference type="Proteomes" id="UP001058124"/>
    </source>
</evidence>
<comment type="caution">
    <text evidence="6">The sequence shown here is derived from an EMBL/GenBank/DDBJ whole genome shotgun (WGS) entry which is preliminary data.</text>
</comment>
<dbReference type="AlphaFoldDB" id="A0AAV5N176"/>
<dbReference type="InterPro" id="IPR043129">
    <property type="entry name" value="ATPase_NBD"/>
</dbReference>
<evidence type="ECO:0000256" key="2">
    <source>
        <dbReference type="ARBA" id="ARBA00023015"/>
    </source>
</evidence>
<keyword evidence="7" id="KW-1185">Reference proteome</keyword>
<dbReference type="RefSeq" id="WP_027273203.1">
    <property type="nucleotide sequence ID" value="NZ_BRLH01000001.1"/>
</dbReference>
<dbReference type="Gene3D" id="1.10.10.10">
    <property type="entry name" value="Winged helix-like DNA-binding domain superfamily/Winged helix DNA-binding domain"/>
    <property type="match status" value="1"/>
</dbReference>
<keyword evidence="4" id="KW-0804">Transcription</keyword>
<protein>
    <submittedName>
        <fullName evidence="6">Transcriptional regulator</fullName>
    </submittedName>
</protein>
<dbReference type="PANTHER" id="PTHR18964">
    <property type="entry name" value="ROK (REPRESSOR, ORF, KINASE) FAMILY"/>
    <property type="match status" value="1"/>
</dbReference>
<accession>A0AAV5N176</accession>
<dbReference type="Pfam" id="PF00480">
    <property type="entry name" value="ROK"/>
    <property type="match status" value="1"/>
</dbReference>
<dbReference type="PANTHER" id="PTHR18964:SF149">
    <property type="entry name" value="BIFUNCTIONAL UDP-N-ACETYLGLUCOSAMINE 2-EPIMERASE_N-ACETYLMANNOSAMINE KINASE"/>
    <property type="match status" value="1"/>
</dbReference>
<sequence>MNREGQPGHIDHIKQANAGTVYRLIDMFGPISRISLSKISQLAPASITKIVRELQDAHLVKETEVSEPGSRGRPAVGVELDTKAWHYLGVRVHYGHLSLALQDLSNRLIVEEQIPFPVDNKVVPWLTRFTVVIEAFFERHQALLERLTAIAITVPGIIDTATGVVKKLPFYDEEDLPLAASLSKKTGLPVYVQQDIAAWAMSEALYGAAMNCQNVIQITIDDTVGASVISGGRMLHADSSRRIEIGHTRVEAGGKACYCGNSGCLETIISMGSILERTKGLLSSHPESLLNFSSLSIDNLCRYANANDALAKEIIQHVGALVGQIAAVMVNVFNPEKILIGSPLNKASSILYPVIEESIRSAAMPDYTHSLRVEPTRFMNVGTMPASTLVKMALYDGSLLLGLLQG</sequence>
<evidence type="ECO:0000256" key="1">
    <source>
        <dbReference type="ARBA" id="ARBA00006479"/>
    </source>
</evidence>
<dbReference type="InterPro" id="IPR000600">
    <property type="entry name" value="ROK"/>
</dbReference>
<dbReference type="GO" id="GO:0006355">
    <property type="term" value="P:regulation of DNA-templated transcription"/>
    <property type="evidence" value="ECO:0007669"/>
    <property type="project" value="UniProtKB-ARBA"/>
</dbReference>
<dbReference type="Proteomes" id="UP001058124">
    <property type="component" value="Unassembled WGS sequence"/>
</dbReference>
<organism evidence="6 7">
    <name type="scientific">Leminorella grimontii</name>
    <dbReference type="NCBI Taxonomy" id="82981"/>
    <lineage>
        <taxon>Bacteria</taxon>
        <taxon>Pseudomonadati</taxon>
        <taxon>Pseudomonadota</taxon>
        <taxon>Gammaproteobacteria</taxon>
        <taxon>Enterobacterales</taxon>
        <taxon>Budviciaceae</taxon>
        <taxon>Leminorella</taxon>
    </lineage>
</organism>
<reference evidence="6" key="1">
    <citation type="submission" date="2022-06" db="EMBL/GenBank/DDBJ databases">
        <title>Draft genome sequences of Leminorella grimontii str. JCM5902.</title>
        <authorList>
            <person name="Wakabayashi Y."/>
            <person name="Kojima K."/>
        </authorList>
    </citation>
    <scope>NUCLEOTIDE SEQUENCE</scope>
    <source>
        <strain evidence="6">JCM 5902</strain>
    </source>
</reference>
<dbReference type="EMBL" id="BRLH01000001">
    <property type="protein sequence ID" value="GKX54668.1"/>
    <property type="molecule type" value="Genomic_DNA"/>
</dbReference>
<keyword evidence="5" id="KW-0119">Carbohydrate metabolism</keyword>